<keyword evidence="9 10" id="KW-0472">Membrane</keyword>
<dbReference type="InterPro" id="IPR004772">
    <property type="entry name" value="TrkH"/>
</dbReference>
<accession>A0A0F9VVS0</accession>
<dbReference type="PROSITE" id="PS51257">
    <property type="entry name" value="PROKAR_LIPOPROTEIN"/>
    <property type="match status" value="1"/>
</dbReference>
<evidence type="ECO:0000256" key="2">
    <source>
        <dbReference type="ARBA" id="ARBA00022448"/>
    </source>
</evidence>
<organism evidence="11">
    <name type="scientific">marine sediment metagenome</name>
    <dbReference type="NCBI Taxonomy" id="412755"/>
    <lineage>
        <taxon>unclassified sequences</taxon>
        <taxon>metagenomes</taxon>
        <taxon>ecological metagenomes</taxon>
    </lineage>
</organism>
<feature type="transmembrane region" description="Helical" evidence="10">
    <location>
        <begin position="270"/>
        <end position="290"/>
    </location>
</feature>
<dbReference type="PANTHER" id="PTHR32024:SF3">
    <property type="entry name" value="TRK SYSTEM POTASSIUM UPTAKE PROTEIN"/>
    <property type="match status" value="1"/>
</dbReference>
<dbReference type="AlphaFoldDB" id="A0A0F9VVS0"/>
<evidence type="ECO:0000256" key="4">
    <source>
        <dbReference type="ARBA" id="ARBA00022538"/>
    </source>
</evidence>
<feature type="transmembrane region" description="Helical" evidence="10">
    <location>
        <begin position="71"/>
        <end position="92"/>
    </location>
</feature>
<evidence type="ECO:0000256" key="5">
    <source>
        <dbReference type="ARBA" id="ARBA00022692"/>
    </source>
</evidence>
<dbReference type="PANTHER" id="PTHR32024">
    <property type="entry name" value="TRK SYSTEM POTASSIUM UPTAKE PROTEIN TRKG-RELATED"/>
    <property type="match status" value="1"/>
</dbReference>
<evidence type="ECO:0000256" key="6">
    <source>
        <dbReference type="ARBA" id="ARBA00022958"/>
    </source>
</evidence>
<reference evidence="11" key="1">
    <citation type="journal article" date="2015" name="Nature">
        <title>Complex archaea that bridge the gap between prokaryotes and eukaryotes.</title>
        <authorList>
            <person name="Spang A."/>
            <person name="Saw J.H."/>
            <person name="Jorgensen S.L."/>
            <person name="Zaremba-Niedzwiedzka K."/>
            <person name="Martijn J."/>
            <person name="Lind A.E."/>
            <person name="van Eijk R."/>
            <person name="Schleper C."/>
            <person name="Guy L."/>
            <person name="Ettema T.J."/>
        </authorList>
    </citation>
    <scope>NUCLEOTIDE SEQUENCE</scope>
</reference>
<comment type="subcellular location">
    <subcellularLocation>
        <location evidence="1">Cell membrane</location>
        <topology evidence="1">Multi-pass membrane protein</topology>
    </subcellularLocation>
</comment>
<dbReference type="EMBL" id="LAZR01000010">
    <property type="protein sequence ID" value="KKO08215.1"/>
    <property type="molecule type" value="Genomic_DNA"/>
</dbReference>
<name>A0A0F9VVS0_9ZZZZ</name>
<keyword evidence="2" id="KW-0813">Transport</keyword>
<dbReference type="PIRSF" id="PIRSF006247">
    <property type="entry name" value="TrkH"/>
    <property type="match status" value="1"/>
</dbReference>
<evidence type="ECO:0000256" key="10">
    <source>
        <dbReference type="SAM" id="Phobius"/>
    </source>
</evidence>
<feature type="transmembrane region" description="Helical" evidence="10">
    <location>
        <begin position="236"/>
        <end position="258"/>
    </location>
</feature>
<feature type="transmembrane region" description="Helical" evidence="10">
    <location>
        <begin position="134"/>
        <end position="154"/>
    </location>
</feature>
<evidence type="ECO:0000256" key="7">
    <source>
        <dbReference type="ARBA" id="ARBA00022989"/>
    </source>
</evidence>
<keyword evidence="5 10" id="KW-0812">Transmembrane</keyword>
<evidence type="ECO:0000313" key="11">
    <source>
        <dbReference type="EMBL" id="KKO08215.1"/>
    </source>
</evidence>
<keyword evidence="3" id="KW-1003">Cell membrane</keyword>
<keyword evidence="7 10" id="KW-1133">Transmembrane helix</keyword>
<feature type="transmembrane region" description="Helical" evidence="10">
    <location>
        <begin position="455"/>
        <end position="480"/>
    </location>
</feature>
<dbReference type="InterPro" id="IPR003445">
    <property type="entry name" value="Cat_transpt"/>
</dbReference>
<proteinExistence type="predicted"/>
<keyword evidence="6" id="KW-0630">Potassium</keyword>
<evidence type="ECO:0000256" key="8">
    <source>
        <dbReference type="ARBA" id="ARBA00023065"/>
    </source>
</evidence>
<dbReference type="GO" id="GO:0005886">
    <property type="term" value="C:plasma membrane"/>
    <property type="evidence" value="ECO:0007669"/>
    <property type="project" value="UniProtKB-SubCell"/>
</dbReference>
<sequence length="482" mass="52675">MIRFLRPVLFVCGILILIMSGLMACVAVFAWWRQDPEMEVFLISCGISVGCGLFLVFSCRSVGFHLISRQLYLLTSLSWVMMSLVGALPLFFSHFQLSAVDAVFEAVSGITTTGSTVLSDIEHLAPSLLLWRSLLQWMGGLGVIGMAVSILPFLRIGGMRLFHTESSDWSDKSIPRIQSLARLLVLTYLSLTVACITSYWLVGMTLFDAINHAMATVSTGGFATDDRSMGRFGAPVLWVSTLFMILSALPFTLLIAFARRPSMALFKNQQVLGFLGIILVVTLLLTVDLINLNLFSPFEAFTKAAFNLVSVITTTGFAADDYTQWGTFGIALFFVVTFIGGCSGSTSGGMKVFRFQLSYLFLRTQIRKLVHPNGIFVTQYNGKPVQDDIILSAIAFSFLFFVTLAFVTLLLAMMGLDLLTSLTAASTALTNVGPGLGDIIGPAGNFASLPDAAKWLLSLAMLMGRLELLTLMVLFTPMFWRG</sequence>
<feature type="transmembrane region" description="Helical" evidence="10">
    <location>
        <begin position="180"/>
        <end position="202"/>
    </location>
</feature>
<evidence type="ECO:0000256" key="1">
    <source>
        <dbReference type="ARBA" id="ARBA00004651"/>
    </source>
</evidence>
<dbReference type="GO" id="GO:0015379">
    <property type="term" value="F:potassium:chloride symporter activity"/>
    <property type="evidence" value="ECO:0007669"/>
    <property type="project" value="InterPro"/>
</dbReference>
<feature type="transmembrane region" description="Helical" evidence="10">
    <location>
        <begin position="38"/>
        <end position="59"/>
    </location>
</feature>
<gene>
    <name evidence="11" type="ORF">LCGC14_0049100</name>
</gene>
<evidence type="ECO:0000256" key="3">
    <source>
        <dbReference type="ARBA" id="ARBA00022475"/>
    </source>
</evidence>
<keyword evidence="8" id="KW-0406">Ion transport</keyword>
<keyword evidence="4" id="KW-0633">Potassium transport</keyword>
<evidence type="ECO:0008006" key="12">
    <source>
        <dbReference type="Google" id="ProtNLM"/>
    </source>
</evidence>
<protein>
    <recommendedName>
        <fullName evidence="12">Trk system potassium uptake protein</fullName>
    </recommendedName>
</protein>
<dbReference type="Pfam" id="PF02386">
    <property type="entry name" value="TrkH"/>
    <property type="match status" value="1"/>
</dbReference>
<feature type="transmembrane region" description="Helical" evidence="10">
    <location>
        <begin position="389"/>
        <end position="413"/>
    </location>
</feature>
<evidence type="ECO:0000256" key="9">
    <source>
        <dbReference type="ARBA" id="ARBA00023136"/>
    </source>
</evidence>
<feature type="transmembrane region" description="Helical" evidence="10">
    <location>
        <begin position="325"/>
        <end position="344"/>
    </location>
</feature>
<feature type="transmembrane region" description="Helical" evidence="10">
    <location>
        <begin position="7"/>
        <end position="32"/>
    </location>
</feature>
<comment type="caution">
    <text evidence="11">The sequence shown here is derived from an EMBL/GenBank/DDBJ whole genome shotgun (WGS) entry which is preliminary data.</text>
</comment>